<proteinExistence type="predicted"/>
<keyword evidence="3" id="KW-0378">Hydrolase</keyword>
<dbReference type="OrthoDB" id="9792074at2"/>
<keyword evidence="3" id="KW-0645">Protease</keyword>
<dbReference type="GO" id="GO:0006508">
    <property type="term" value="P:proteolysis"/>
    <property type="evidence" value="ECO:0007669"/>
    <property type="project" value="InterPro"/>
</dbReference>
<dbReference type="InterPro" id="IPR028994">
    <property type="entry name" value="Integrin_alpha_N"/>
</dbReference>
<keyword evidence="4" id="KW-1185">Reference proteome</keyword>
<evidence type="ECO:0000313" key="3">
    <source>
        <dbReference type="EMBL" id="PFG19835.1"/>
    </source>
</evidence>
<protein>
    <submittedName>
        <fullName evidence="3">LAS superfamily LD-carboxypeptidase LdcB</fullName>
    </submittedName>
</protein>
<feature type="domain" description="D-alanyl-D-alanine carboxypeptidase-like core" evidence="2">
    <location>
        <begin position="295"/>
        <end position="415"/>
    </location>
</feature>
<evidence type="ECO:0000313" key="4">
    <source>
        <dbReference type="Proteomes" id="UP000224915"/>
    </source>
</evidence>
<evidence type="ECO:0000256" key="1">
    <source>
        <dbReference type="SAM" id="SignalP"/>
    </source>
</evidence>
<dbReference type="GO" id="GO:0004180">
    <property type="term" value="F:carboxypeptidase activity"/>
    <property type="evidence" value="ECO:0007669"/>
    <property type="project" value="UniProtKB-KW"/>
</dbReference>
<dbReference type="CDD" id="cd14852">
    <property type="entry name" value="LD-carboxypeptidase"/>
    <property type="match status" value="1"/>
</dbReference>
<sequence length="439" mass="46940">MTHLGPRRVAVASTVALAALGVLHAPSHAAGAELDGTGRQYLYSSAGAGTIDVRFGREGDTAVVGDWDGDGSDTLGVRRGAEVRLTDSIAGGDADHVFSFGRADDEVLVGDWDGDGKDTLALRRGRTIIVANTLGDGALTESFAFGRADDQVLVGDWDGDGKDTIAVRRDSTIITAEEMVAGTATESFSFGRADDRVVVGDWDGDGVDTVGVQRGATYILTNEPGAEGPRTQVERGRASDVGFGSDWAGDGRDTIALRRGPEGPVITQEDGVTRIDGVIVVNKTYALPEDYAPGMQEVASQAFEEMQADAAAAGHHLFIRTDYRDYAWQADLFASYVNTYGEEAAERFSARPGHSEHQTGLAIDINSLSQSFGATDAGRWVAQHAHEYGLIVRYPEGKESVTGYSYEPWHLRYVGTELATTLHESGDTLEEYFGITSQY</sequence>
<feature type="signal peptide" evidence="1">
    <location>
        <begin position="1"/>
        <end position="29"/>
    </location>
</feature>
<evidence type="ECO:0000259" key="2">
    <source>
        <dbReference type="Pfam" id="PF02557"/>
    </source>
</evidence>
<keyword evidence="1" id="KW-0732">Signal</keyword>
<dbReference type="RefSeq" id="WP_098468899.1">
    <property type="nucleotide sequence ID" value="NZ_PDJD01000001.1"/>
</dbReference>
<keyword evidence="3" id="KW-0121">Carboxypeptidase</keyword>
<dbReference type="SUPFAM" id="SSF69318">
    <property type="entry name" value="Integrin alpha N-terminal domain"/>
    <property type="match status" value="1"/>
</dbReference>
<organism evidence="3 4">
    <name type="scientific">Serinibacter salmoneus</name>
    <dbReference type="NCBI Taxonomy" id="556530"/>
    <lineage>
        <taxon>Bacteria</taxon>
        <taxon>Bacillati</taxon>
        <taxon>Actinomycetota</taxon>
        <taxon>Actinomycetes</taxon>
        <taxon>Micrococcales</taxon>
        <taxon>Beutenbergiaceae</taxon>
        <taxon>Serinibacter</taxon>
    </lineage>
</organism>
<dbReference type="Pfam" id="PF02557">
    <property type="entry name" value="VanY"/>
    <property type="match status" value="1"/>
</dbReference>
<dbReference type="SUPFAM" id="SSF55166">
    <property type="entry name" value="Hedgehog/DD-peptidase"/>
    <property type="match status" value="1"/>
</dbReference>
<dbReference type="PANTHER" id="PTHR34385:SF1">
    <property type="entry name" value="PEPTIDOGLYCAN L-ALANYL-D-GLUTAMATE ENDOPEPTIDASE CWLK"/>
    <property type="match status" value="1"/>
</dbReference>
<dbReference type="Gene3D" id="3.30.1380.10">
    <property type="match status" value="1"/>
</dbReference>
<comment type="caution">
    <text evidence="3">The sequence shown here is derived from an EMBL/GenBank/DDBJ whole genome shotgun (WGS) entry which is preliminary data.</text>
</comment>
<dbReference type="InterPro" id="IPR003709">
    <property type="entry name" value="VanY-like_core_dom"/>
</dbReference>
<dbReference type="InterPro" id="IPR009045">
    <property type="entry name" value="Zn_M74/Hedgehog-like"/>
</dbReference>
<dbReference type="AlphaFoldDB" id="A0A2A9D0Q0"/>
<feature type="chain" id="PRO_5038741630" evidence="1">
    <location>
        <begin position="30"/>
        <end position="439"/>
    </location>
</feature>
<dbReference type="Proteomes" id="UP000224915">
    <property type="component" value="Unassembled WGS sequence"/>
</dbReference>
<dbReference type="PANTHER" id="PTHR34385">
    <property type="entry name" value="D-ALANYL-D-ALANINE CARBOXYPEPTIDASE"/>
    <property type="match status" value="1"/>
</dbReference>
<gene>
    <name evidence="3" type="ORF">ATL40_1409</name>
</gene>
<name>A0A2A9D0Q0_9MICO</name>
<accession>A0A2A9D0Q0</accession>
<dbReference type="InterPro" id="IPR058193">
    <property type="entry name" value="VanY/YodJ_core_dom"/>
</dbReference>
<dbReference type="InterPro" id="IPR052179">
    <property type="entry name" value="DD-CPase-like"/>
</dbReference>
<dbReference type="EMBL" id="PDJD01000001">
    <property type="protein sequence ID" value="PFG19835.1"/>
    <property type="molecule type" value="Genomic_DNA"/>
</dbReference>
<reference evidence="3 4" key="1">
    <citation type="submission" date="2017-10" db="EMBL/GenBank/DDBJ databases">
        <title>Sequencing the genomes of 1000 actinobacteria strains.</title>
        <authorList>
            <person name="Klenk H.-P."/>
        </authorList>
    </citation>
    <scope>NUCLEOTIDE SEQUENCE [LARGE SCALE GENOMIC DNA]</scope>
    <source>
        <strain evidence="3 4">DSM 21801</strain>
    </source>
</reference>